<organism evidence="2 3">
    <name type="scientific">Sphingomonas immobilis</name>
    <dbReference type="NCBI Taxonomy" id="3063997"/>
    <lineage>
        <taxon>Bacteria</taxon>
        <taxon>Pseudomonadati</taxon>
        <taxon>Pseudomonadota</taxon>
        <taxon>Alphaproteobacteria</taxon>
        <taxon>Sphingomonadales</taxon>
        <taxon>Sphingomonadaceae</taxon>
        <taxon>Sphingomonas</taxon>
    </lineage>
</organism>
<name>A0ABT9A434_9SPHN</name>
<reference evidence="2" key="1">
    <citation type="submission" date="2023-07" db="EMBL/GenBank/DDBJ databases">
        <authorList>
            <person name="Kim M.K."/>
        </authorList>
    </citation>
    <scope>NUCLEOTIDE SEQUENCE</scope>
    <source>
        <strain evidence="2">CA1-15</strain>
    </source>
</reference>
<feature type="signal peptide" evidence="1">
    <location>
        <begin position="1"/>
        <end position="22"/>
    </location>
</feature>
<evidence type="ECO:0000313" key="3">
    <source>
        <dbReference type="Proteomes" id="UP001176468"/>
    </source>
</evidence>
<dbReference type="InterPro" id="IPR018759">
    <property type="entry name" value="BBP2_2"/>
</dbReference>
<protein>
    <submittedName>
        <fullName evidence="2">Outer membrane beta-barrel protein</fullName>
    </submittedName>
</protein>
<evidence type="ECO:0000313" key="2">
    <source>
        <dbReference type="EMBL" id="MDO7844601.1"/>
    </source>
</evidence>
<accession>A0ABT9A434</accession>
<sequence length="431" mass="46431">MKKAAAFITFSVAAFGATGAQAQTVGNGFLDSEIPFEVVRGDNVSVRDRPRPDYEAAGIRGGSMVYYPSITLGAGYSDNVYGFTNNPVSDGFFTIDPSITAQSDWSRHSISVDAGASLRRFATADNKNEDGYRFGVAGKLNIGDSYIAARGRVRRAYESQISGSFTANTAASVPYVIKTGELRGAYQGARMRLVGFADYNKIDFVNTPSIIGGIVDQKTRDRATERGAIRLEYAATPGTSAFVQASIFGTQYDTGRALGGAQNRDSTGFRLLGGATFDLTAVVRGWFGLGYTKQVYDSPVYPTIEGVAGDIRIEYFMTQLTTVTFTGRRTIEDAVTPGSGGYFATSGRVRIDHELLRNVLLNVDGGVEWDDFSGITRRDKLWTISGGGNYLLNHQMGISAGISHIARDSKGAPLGQIFDETRGTVGFTFQL</sequence>
<feature type="chain" id="PRO_5045055322" evidence="1">
    <location>
        <begin position="23"/>
        <end position="431"/>
    </location>
</feature>
<dbReference type="EMBL" id="JAUQSZ010000018">
    <property type="protein sequence ID" value="MDO7844601.1"/>
    <property type="molecule type" value="Genomic_DNA"/>
</dbReference>
<keyword evidence="1" id="KW-0732">Signal</keyword>
<keyword evidence="3" id="KW-1185">Reference proteome</keyword>
<comment type="caution">
    <text evidence="2">The sequence shown here is derived from an EMBL/GenBank/DDBJ whole genome shotgun (WGS) entry which is preliminary data.</text>
</comment>
<gene>
    <name evidence="2" type="ORF">Q5H94_19880</name>
</gene>
<dbReference type="Pfam" id="PF10082">
    <property type="entry name" value="BBP2_2"/>
    <property type="match status" value="1"/>
</dbReference>
<dbReference type="RefSeq" id="WP_304562999.1">
    <property type="nucleotide sequence ID" value="NZ_JAUQSZ010000018.1"/>
</dbReference>
<proteinExistence type="predicted"/>
<evidence type="ECO:0000256" key="1">
    <source>
        <dbReference type="SAM" id="SignalP"/>
    </source>
</evidence>
<dbReference type="Proteomes" id="UP001176468">
    <property type="component" value="Unassembled WGS sequence"/>
</dbReference>